<feature type="compositionally biased region" description="Basic and acidic residues" evidence="2">
    <location>
        <begin position="1526"/>
        <end position="1542"/>
    </location>
</feature>
<keyword evidence="5" id="KW-1185">Reference proteome</keyword>
<feature type="compositionally biased region" description="Basic and acidic residues" evidence="2">
    <location>
        <begin position="1576"/>
        <end position="1586"/>
    </location>
</feature>
<gene>
    <name evidence="4" type="primary">mobF</name>
    <name evidence="4" type="ORF">ACH47G_12325</name>
</gene>
<evidence type="ECO:0000313" key="5">
    <source>
        <dbReference type="Proteomes" id="UP001611450"/>
    </source>
</evidence>
<evidence type="ECO:0000256" key="2">
    <source>
        <dbReference type="SAM" id="MobiDB-lite"/>
    </source>
</evidence>
<evidence type="ECO:0000256" key="1">
    <source>
        <dbReference type="SAM" id="Coils"/>
    </source>
</evidence>
<evidence type="ECO:0000313" key="4">
    <source>
        <dbReference type="EMBL" id="MFI2321265.1"/>
    </source>
</evidence>
<feature type="domain" description="TrwC relaxase" evidence="3">
    <location>
        <begin position="9"/>
        <end position="422"/>
    </location>
</feature>
<evidence type="ECO:0000259" key="3">
    <source>
        <dbReference type="Pfam" id="PF08751"/>
    </source>
</evidence>
<dbReference type="Gene3D" id="3.40.50.300">
    <property type="entry name" value="P-loop containing nucleotide triphosphate hydrolases"/>
    <property type="match status" value="2"/>
</dbReference>
<dbReference type="Proteomes" id="UP001611450">
    <property type="component" value="Unassembled WGS sequence"/>
</dbReference>
<accession>A0ABW7WEF3</accession>
<feature type="compositionally biased region" description="Polar residues" evidence="2">
    <location>
        <begin position="1549"/>
        <end position="1558"/>
    </location>
</feature>
<organism evidence="4 5">
    <name type="scientific">Nocardia beijingensis</name>
    <dbReference type="NCBI Taxonomy" id="95162"/>
    <lineage>
        <taxon>Bacteria</taxon>
        <taxon>Bacillati</taxon>
        <taxon>Actinomycetota</taxon>
        <taxon>Actinomycetes</taxon>
        <taxon>Mycobacteriales</taxon>
        <taxon>Nocardiaceae</taxon>
        <taxon>Nocardia</taxon>
    </lineage>
</organism>
<feature type="coiled-coil region" evidence="1">
    <location>
        <begin position="1430"/>
        <end position="1457"/>
    </location>
</feature>
<dbReference type="SUPFAM" id="SSF55464">
    <property type="entry name" value="Origin of replication-binding domain, RBD-like"/>
    <property type="match status" value="1"/>
</dbReference>
<sequence>MSLAKLGSGDGYTYYLRSIATQDVNDRGPQDLSTYYSERGESPGRWLGSGLPNVGIETGEVVTEAQMRALFGHGLHPNAEAMITAEVEARAADGISRRTARAHAVRLVRLGAPFTKHAVEEYSYRYERARAYAAYNAEHGRVDYAPIPAEERSRIATEVAGRMFAEEYGRPPRDDRELSGWVARASRAPSKWVAGFDLTFSPVKSVSTLWALAPREVSEKIEAAVDAALRDALAYLEQHAVFTRVGRHSRRQVDVVGGLIATAFQHRDSRAGDPNLHVHVVISNAVKRHDGQWGALDGRMIYQHNVAASELFNTRLEHYLEQSLSLQFAERHSSSRRRRGKRPVREIVGVYERLAEEWSKRSAAVDAELTTRTTRFQAERGREPTPAELHDLAQEATLKTRGHKVAARSRAEQRADWRRDAIHLLGSDSAVDAMVASALRQPVPQREITDAAWVAATAARVVEVVSDSRATWQFRHIRAEATRQLRGSINPADWHTLVTQVTDTALSEPRSIPRGTPEAEDIAPTVEALTRRDGTSVFTTSGSQLFTSPQILAAEERLIAASLLEGGRTIAAAAVDAAIIEHAANNNGQMLNDGQVQLLREFATSGRRLHVAIAPAGTGKTTAMAALVRAWRAEGGTVLGLAPEGPAAGVLGSEIGADSKTVDMLVTVINDLRSGERVLDDAPDWVRAIGARTLVVLDEAAKTPTMKLDSAVSWLIERGASVRAVGDDRQLSSVQAGGVIRDIVHHTGAATLTSVVRFDNPSERAAGLALRHGDTAAIAFYTDHGRVHVGTLGAAVHAAYRAWRLDYAQGRDVALLAPTHELVRQLNALARDERLRREGLHGPETLLSDGLSASVGDIITTRENNYWLRISQTDHVRNGYRWKVRAVYPDGRITATHIGSGRKVTLPTDYVRECVELGYARTINSAQGLTTDTCHGVLTGSEDCFQLYVLATRARAGGHLYLATAGDGQDAPAETWNALHPPTAIDLLTQILGRDGGQVSATTQARQAADPQRQFGGVVDAYLEALAAAADAVLGDEHHAAVTAAAERLVPGLTDEAAWPVLRQHLAMIALTGRDPITTLTDAVTARELDTADDKAAVLVWRVGRNTTGSGPLGWVPEVPPVLRDDPDFGAHLRERTAQMLNLSSQIHTTARAWTPETAPVWARQLAGHDPNLTAALAIWRASHSIGDHDRRPTGPVQYPVDERRTQLELDSAVRSRLGDLDADTRRWTPIAREVDARIPADPYWPQLAEELSHAADTGLDVPTAVRTAAAQRPLPDEQPAAALRWRLVETLDDAQRRNADQVARAVSELRVDQWRRMSDRELEDEIQSARRNFDLDPILDMGLIIERSQRYERGSDADAVRRSHAELDQHAAAIRTARHAQAAVVTAEHAFTLAHRQQATAQNNPPKTPRWRTSTDSARTARAEHAACLEYLRQALNNAEQDLLAARETARRTRAAVPLAHDTWDATLHRADNHAARAAELAAADHSDNAFARKLAQAEQRWLREEGQLDDAFTEQQRRTQLTPRQRDLEDRARRHLDLNTHHGPASAQPTASTENGASRDEPFDTPETDTNYEYSHDYDYDYGL</sequence>
<dbReference type="EMBL" id="JBIRXV010000002">
    <property type="protein sequence ID" value="MFI2321265.1"/>
    <property type="molecule type" value="Genomic_DNA"/>
</dbReference>
<dbReference type="RefSeq" id="WP_396948655.1">
    <property type="nucleotide sequence ID" value="NZ_JBIRXV010000002.1"/>
</dbReference>
<feature type="region of interest" description="Disordered" evidence="2">
    <location>
        <begin position="1508"/>
        <end position="1586"/>
    </location>
</feature>
<dbReference type="SUPFAM" id="SSF52540">
    <property type="entry name" value="P-loop containing nucleoside triphosphate hydrolases"/>
    <property type="match status" value="2"/>
</dbReference>
<keyword evidence="1" id="KW-0175">Coiled coil</keyword>
<dbReference type="InterPro" id="IPR014862">
    <property type="entry name" value="TrwC"/>
</dbReference>
<dbReference type="NCBIfam" id="NF041492">
    <property type="entry name" value="MobF"/>
    <property type="match status" value="1"/>
</dbReference>
<reference evidence="4 5" key="1">
    <citation type="submission" date="2024-10" db="EMBL/GenBank/DDBJ databases">
        <title>The Natural Products Discovery Center: Release of the First 8490 Sequenced Strains for Exploring Actinobacteria Biosynthetic Diversity.</title>
        <authorList>
            <person name="Kalkreuter E."/>
            <person name="Kautsar S.A."/>
            <person name="Yang D."/>
            <person name="Bader C.D."/>
            <person name="Teijaro C.N."/>
            <person name="Fluegel L."/>
            <person name="Davis C.M."/>
            <person name="Simpson J.R."/>
            <person name="Lauterbach L."/>
            <person name="Steele A.D."/>
            <person name="Gui C."/>
            <person name="Meng S."/>
            <person name="Li G."/>
            <person name="Viehrig K."/>
            <person name="Ye F."/>
            <person name="Su P."/>
            <person name="Kiefer A.F."/>
            <person name="Nichols A."/>
            <person name="Cepeda A.J."/>
            <person name="Yan W."/>
            <person name="Fan B."/>
            <person name="Jiang Y."/>
            <person name="Adhikari A."/>
            <person name="Zheng C.-J."/>
            <person name="Schuster L."/>
            <person name="Cowan T.M."/>
            <person name="Smanski M.J."/>
            <person name="Chevrette M.G."/>
            <person name="De Carvalho L.P.S."/>
            <person name="Shen B."/>
        </authorList>
    </citation>
    <scope>NUCLEOTIDE SEQUENCE [LARGE SCALE GENOMIC DNA]</scope>
    <source>
        <strain evidence="4 5">NPDC019626</strain>
    </source>
</reference>
<dbReference type="InterPro" id="IPR027417">
    <property type="entry name" value="P-loop_NTPase"/>
</dbReference>
<dbReference type="Pfam" id="PF08751">
    <property type="entry name" value="TrwC"/>
    <property type="match status" value="1"/>
</dbReference>
<comment type="caution">
    <text evidence="4">The sequence shown here is derived from an EMBL/GenBank/DDBJ whole genome shotgun (WGS) entry which is preliminary data.</text>
</comment>
<protein>
    <submittedName>
        <fullName evidence="4">MobF family relaxase</fullName>
    </submittedName>
</protein>
<dbReference type="Pfam" id="PF13604">
    <property type="entry name" value="AAA_30"/>
    <property type="match status" value="1"/>
</dbReference>
<dbReference type="Gene3D" id="2.30.30.940">
    <property type="match status" value="1"/>
</dbReference>
<name>A0ABW7WEF3_9NOCA</name>
<proteinExistence type="predicted"/>